<gene>
    <name evidence="1" type="ORF">KO481_21200</name>
</gene>
<keyword evidence="2" id="KW-1185">Reference proteome</keyword>
<evidence type="ECO:0000313" key="1">
    <source>
        <dbReference type="EMBL" id="MBU3064035.1"/>
    </source>
</evidence>
<dbReference type="Pfam" id="PF13483">
    <property type="entry name" value="Lactamase_B_3"/>
    <property type="match status" value="1"/>
</dbReference>
<evidence type="ECO:0000313" key="2">
    <source>
        <dbReference type="Proteomes" id="UP000733379"/>
    </source>
</evidence>
<dbReference type="Gene3D" id="3.60.15.10">
    <property type="entry name" value="Ribonuclease Z/Hydroxyacylglutathione hydrolase-like"/>
    <property type="match status" value="1"/>
</dbReference>
<protein>
    <submittedName>
        <fullName evidence="1">MBL fold metallo-hydrolase</fullName>
    </submittedName>
</protein>
<dbReference type="EMBL" id="JAHKNI010000007">
    <property type="protein sequence ID" value="MBU3064035.1"/>
    <property type="molecule type" value="Genomic_DNA"/>
</dbReference>
<sequence>MGFAERLHDISAPIYTTAGVARKLTDLGDRVHVVDHGDKFRVAGFDVEVAGSKHHVAHPDYPPCDNIGFLVDGELFHPGDALTEIEVPTLLLPVDAPWLTVPAMLEYLRRVDPQRTFGIHDGLLNDWGLQVVDQFLALEADRAGKEIRRPAAGESIDL</sequence>
<dbReference type="RefSeq" id="WP_215919058.1">
    <property type="nucleotide sequence ID" value="NZ_JAHKNI010000007.1"/>
</dbReference>
<name>A0ABS6B2L4_9NOCA</name>
<reference evidence="1 2" key="1">
    <citation type="submission" date="2021-06" db="EMBL/GenBank/DDBJ databases">
        <title>Actinomycetes sequencing.</title>
        <authorList>
            <person name="Shan Q."/>
        </authorList>
    </citation>
    <scope>NUCLEOTIDE SEQUENCE [LARGE SCALE GENOMIC DNA]</scope>
    <source>
        <strain evidence="1 2">NEAU-G5</strain>
    </source>
</reference>
<dbReference type="InterPro" id="IPR036866">
    <property type="entry name" value="RibonucZ/Hydroxyglut_hydro"/>
</dbReference>
<proteinExistence type="predicted"/>
<comment type="caution">
    <text evidence="1">The sequence shown here is derived from an EMBL/GenBank/DDBJ whole genome shotgun (WGS) entry which is preliminary data.</text>
</comment>
<accession>A0ABS6B2L4</accession>
<organism evidence="1 2">
    <name type="scientific">Nocardia albiluteola</name>
    <dbReference type="NCBI Taxonomy" id="2842303"/>
    <lineage>
        <taxon>Bacteria</taxon>
        <taxon>Bacillati</taxon>
        <taxon>Actinomycetota</taxon>
        <taxon>Actinomycetes</taxon>
        <taxon>Mycobacteriales</taxon>
        <taxon>Nocardiaceae</taxon>
        <taxon>Nocardia</taxon>
    </lineage>
</organism>
<dbReference type="Proteomes" id="UP000733379">
    <property type="component" value="Unassembled WGS sequence"/>
</dbReference>
<dbReference type="SUPFAM" id="SSF56281">
    <property type="entry name" value="Metallo-hydrolase/oxidoreductase"/>
    <property type="match status" value="1"/>
</dbReference>